<dbReference type="EMBL" id="CP083240">
    <property type="protein sequence ID" value="UOK73480.1"/>
    <property type="molecule type" value="Genomic_DNA"/>
</dbReference>
<dbReference type="InterPro" id="IPR001584">
    <property type="entry name" value="Integrase_cat-core"/>
</dbReference>
<dbReference type="Proteomes" id="UP000831684">
    <property type="component" value="Plasmid pD"/>
</dbReference>
<name>A0A9E7A3P2_9HYPH</name>
<dbReference type="Proteomes" id="UP000831684">
    <property type="component" value="Plasmid pC"/>
</dbReference>
<evidence type="ECO:0000259" key="1">
    <source>
        <dbReference type="PROSITE" id="PS50994"/>
    </source>
</evidence>
<dbReference type="InterPro" id="IPR015126">
    <property type="entry name" value="Mu_I-gamma"/>
</dbReference>
<geneLocation type="plasmid" evidence="5 6">
    <name>pD</name>
</geneLocation>
<dbReference type="KEGG" id="apol:K9D25_21650"/>
<dbReference type="KEGG" id="apol:K9D25_23960"/>
<sequence length="547" mass="62192">MPCDQDKLAIDDSRWQVAVAREAVIRPLINAGQLSPIDVATACRILGLRRSRLYALIEQYRSAPVTSSLAAARPGPKKGARRLAVEVEAAIEEAIRDKYLTRQKASVSTLHDHIRHLCRERGLDIPSWKAVRARVEQIDRFKLVRQREGNKAARDRLRPVPEEYRADHALQIVQIDHTRVDLFVVDTIYRLPIQRPWLTLAIDVASRIVVGFYLSLEAPSSASVALAIHHAVMPKAEWLLARGIELDWPVSGLPDIIHVDNAREFRARALARGAAEYGISLLHRPVATPHYGGHIERLIGTMMGAVHMLPGTTFSSISERGDYDPERHAVMTIEELERWLTLEIVGRYHNEVHSSLQMPPNAAWREALDRRRAPFRHPHDDQQFFYDFLPFEERSIRRDGVHIFGLRYWDDVLSPWAGRLDRQLRVKYDPRDLSCVFVEGPDGAHWPIRYADLRRPRITLGEHRLAQAALRQRGVRLTDEQLIFDTVEAQRELLETSASITKSARRQVARRARSLNAADQGAAAEVVAPGTKDEPETLPVLAVEEWS</sequence>
<dbReference type="EMBL" id="CP083241">
    <property type="protein sequence ID" value="UOK73556.1"/>
    <property type="molecule type" value="Genomic_DNA"/>
</dbReference>
<dbReference type="EMBL" id="CP083242">
    <property type="protein sequence ID" value="UOK73721.1"/>
    <property type="molecule type" value="Genomic_DNA"/>
</dbReference>
<accession>A0A9E7A3P2</accession>
<dbReference type="Proteomes" id="UP000831684">
    <property type="component" value="Plasmid pB"/>
</dbReference>
<dbReference type="KEGG" id="apol:K9D25_24630"/>
<proteinExistence type="predicted"/>
<dbReference type="Pfam" id="PF09039">
    <property type="entry name" value="HTH_Tnp_Mu_2"/>
    <property type="match status" value="1"/>
</dbReference>
<keyword evidence="5" id="KW-0614">Plasmid</keyword>
<gene>
    <name evidence="2" type="ORF">K9D25_21650</name>
    <name evidence="3" type="ORF">K9D25_23160</name>
    <name evidence="4" type="ORF">K9D25_23960</name>
    <name evidence="5" type="ORF">K9D25_24630</name>
</gene>
<evidence type="ECO:0000313" key="6">
    <source>
        <dbReference type="Proteomes" id="UP000831684"/>
    </source>
</evidence>
<dbReference type="Gene3D" id="3.30.420.10">
    <property type="entry name" value="Ribonuclease H-like superfamily/Ribonuclease H"/>
    <property type="match status" value="1"/>
</dbReference>
<dbReference type="KEGG" id="apol:K9D25_23160"/>
<dbReference type="GO" id="GO:0003676">
    <property type="term" value="F:nucleic acid binding"/>
    <property type="evidence" value="ECO:0007669"/>
    <property type="project" value="InterPro"/>
</dbReference>
<evidence type="ECO:0000313" key="5">
    <source>
        <dbReference type="EMBL" id="UOK73905.1"/>
    </source>
</evidence>
<dbReference type="Pfam" id="PF09299">
    <property type="entry name" value="Mu-transpos_C"/>
    <property type="match status" value="1"/>
</dbReference>
<dbReference type="InterPro" id="IPR012337">
    <property type="entry name" value="RNaseH-like_sf"/>
</dbReference>
<dbReference type="InterPro" id="IPR015378">
    <property type="entry name" value="Transposase-like_Mu_C"/>
</dbReference>
<dbReference type="GO" id="GO:0015074">
    <property type="term" value="P:DNA integration"/>
    <property type="evidence" value="ECO:0007669"/>
    <property type="project" value="InterPro"/>
</dbReference>
<evidence type="ECO:0000313" key="4">
    <source>
        <dbReference type="EMBL" id="UOK73721.1"/>
    </source>
</evidence>
<evidence type="ECO:0000313" key="3">
    <source>
        <dbReference type="EMBL" id="UOK73556.1"/>
    </source>
</evidence>
<dbReference type="Gene3D" id="1.10.10.60">
    <property type="entry name" value="Homeodomain-like"/>
    <property type="match status" value="1"/>
</dbReference>
<dbReference type="SUPFAM" id="SSF53098">
    <property type="entry name" value="Ribonuclease H-like"/>
    <property type="match status" value="1"/>
</dbReference>
<protein>
    <submittedName>
        <fullName evidence="5">Mu transposase C-terminal domain-containing protein</fullName>
    </submittedName>
</protein>
<evidence type="ECO:0000313" key="2">
    <source>
        <dbReference type="EMBL" id="UOK73480.1"/>
    </source>
</evidence>
<dbReference type="AlphaFoldDB" id="A0A9E7A3P2"/>
<geneLocation type="plasmid" evidence="3 6">
    <name>pB</name>
</geneLocation>
<dbReference type="PROSITE" id="PS50994">
    <property type="entry name" value="INTEGRASE"/>
    <property type="match status" value="1"/>
</dbReference>
<geneLocation type="plasmid" evidence="2 6">
    <name>pA</name>
</geneLocation>
<dbReference type="InterPro" id="IPR036397">
    <property type="entry name" value="RNaseH_sf"/>
</dbReference>
<organism evidence="5 6">
    <name type="scientific">Ancylobacter polymorphus</name>
    <dbReference type="NCBI Taxonomy" id="223390"/>
    <lineage>
        <taxon>Bacteria</taxon>
        <taxon>Pseudomonadati</taxon>
        <taxon>Pseudomonadota</taxon>
        <taxon>Alphaproteobacteria</taxon>
        <taxon>Hyphomicrobiales</taxon>
        <taxon>Xanthobacteraceae</taxon>
        <taxon>Ancylobacter</taxon>
    </lineage>
</organism>
<dbReference type="Proteomes" id="UP000831684">
    <property type="component" value="Plasmid pA"/>
</dbReference>
<dbReference type="EMBL" id="CP083243">
    <property type="protein sequence ID" value="UOK73905.1"/>
    <property type="molecule type" value="Genomic_DNA"/>
</dbReference>
<dbReference type="RefSeq" id="WP_244451105.1">
    <property type="nucleotide sequence ID" value="NZ_CP083240.1"/>
</dbReference>
<reference evidence="5" key="1">
    <citation type="submission" date="2021-09" db="EMBL/GenBank/DDBJ databases">
        <title>Network and meta-omics reveal the key degrader and cooperation patterns in an efficient 1,4-dioxane-degrading microbial community.</title>
        <authorList>
            <person name="Dai C."/>
        </authorList>
    </citation>
    <scope>NUCLEOTIDE SEQUENCE</scope>
    <source>
        <strain evidence="5">ZM13</strain>
        <plasmid evidence="2">pA</plasmid>
        <plasmid evidence="3">pB</plasmid>
        <plasmid evidence="4">pC</plasmid>
        <plasmid evidence="5">pD</plasmid>
    </source>
</reference>
<geneLocation type="plasmid" evidence="4 6">
    <name>pC</name>
</geneLocation>
<dbReference type="InterPro" id="IPR009004">
    <property type="entry name" value="Transposase_Mu_C"/>
</dbReference>
<dbReference type="SUPFAM" id="SSF50610">
    <property type="entry name" value="mu transposase, C-terminal domain"/>
    <property type="match status" value="1"/>
</dbReference>
<feature type="domain" description="Integrase catalytic" evidence="1">
    <location>
        <begin position="157"/>
        <end position="368"/>
    </location>
</feature>